<evidence type="ECO:0000313" key="3">
    <source>
        <dbReference type="Proteomes" id="UP000324897"/>
    </source>
</evidence>
<feature type="non-terminal residue" evidence="2">
    <location>
        <position position="1"/>
    </location>
</feature>
<sequence>LSVRRVVQNRAPLPSQLSRVHFLIALLANPSRRPHRRAPTPPHRCFVAVRHSPSQAAGERAPRGHRPARHGRRGSCFGVGQAVGFQVLPVAKLLRRGELSASNRLPGLLVVDTFRAGVHRVKEKLEHPRLQLGTPATPLATAASSPPSHSGHPRYFPFIEVKPPSPALTPRASPTSFGRRNRISGHAPPPSGERAPCKPRPDPVWHTRIRYRFCFRCCLVEFLSGSTSQGFDVRPCIIEFSRALYRLDPVKSGDASAGIRAVLGQYII</sequence>
<dbReference type="EMBL" id="RWGY01000005">
    <property type="protein sequence ID" value="TVU42482.1"/>
    <property type="molecule type" value="Genomic_DNA"/>
</dbReference>
<proteinExistence type="predicted"/>
<comment type="caution">
    <text evidence="2">The sequence shown here is derived from an EMBL/GenBank/DDBJ whole genome shotgun (WGS) entry which is preliminary data.</text>
</comment>
<protein>
    <submittedName>
        <fullName evidence="2">Uncharacterized protein</fullName>
    </submittedName>
</protein>
<gene>
    <name evidence="2" type="ORF">EJB05_08891</name>
</gene>
<reference evidence="2 3" key="1">
    <citation type="journal article" date="2019" name="Sci. Rep.">
        <title>A high-quality genome of Eragrostis curvula grass provides insights into Poaceae evolution and supports new strategies to enhance forage quality.</title>
        <authorList>
            <person name="Carballo J."/>
            <person name="Santos B.A.C.M."/>
            <person name="Zappacosta D."/>
            <person name="Garbus I."/>
            <person name="Selva J.P."/>
            <person name="Gallo C.A."/>
            <person name="Diaz A."/>
            <person name="Albertini E."/>
            <person name="Caccamo M."/>
            <person name="Echenique V."/>
        </authorList>
    </citation>
    <scope>NUCLEOTIDE SEQUENCE [LARGE SCALE GENOMIC DNA]</scope>
    <source>
        <strain evidence="3">cv. Victoria</strain>
        <tissue evidence="2">Leaf</tissue>
    </source>
</reference>
<dbReference type="Proteomes" id="UP000324897">
    <property type="component" value="Unassembled WGS sequence"/>
</dbReference>
<name>A0A5J9W144_9POAL</name>
<feature type="compositionally biased region" description="Low complexity" evidence="1">
    <location>
        <begin position="132"/>
        <end position="150"/>
    </location>
</feature>
<evidence type="ECO:0000313" key="2">
    <source>
        <dbReference type="EMBL" id="TVU42482.1"/>
    </source>
</evidence>
<evidence type="ECO:0000256" key="1">
    <source>
        <dbReference type="SAM" id="MobiDB-lite"/>
    </source>
</evidence>
<feature type="compositionally biased region" description="Basic residues" evidence="1">
    <location>
        <begin position="63"/>
        <end position="72"/>
    </location>
</feature>
<organism evidence="2 3">
    <name type="scientific">Eragrostis curvula</name>
    <name type="common">weeping love grass</name>
    <dbReference type="NCBI Taxonomy" id="38414"/>
    <lineage>
        <taxon>Eukaryota</taxon>
        <taxon>Viridiplantae</taxon>
        <taxon>Streptophyta</taxon>
        <taxon>Embryophyta</taxon>
        <taxon>Tracheophyta</taxon>
        <taxon>Spermatophyta</taxon>
        <taxon>Magnoliopsida</taxon>
        <taxon>Liliopsida</taxon>
        <taxon>Poales</taxon>
        <taxon>Poaceae</taxon>
        <taxon>PACMAD clade</taxon>
        <taxon>Chloridoideae</taxon>
        <taxon>Eragrostideae</taxon>
        <taxon>Eragrostidinae</taxon>
        <taxon>Eragrostis</taxon>
    </lineage>
</organism>
<feature type="region of interest" description="Disordered" evidence="1">
    <location>
        <begin position="125"/>
        <end position="155"/>
    </location>
</feature>
<feature type="region of interest" description="Disordered" evidence="1">
    <location>
        <begin position="167"/>
        <end position="199"/>
    </location>
</feature>
<accession>A0A5J9W144</accession>
<feature type="region of interest" description="Disordered" evidence="1">
    <location>
        <begin position="51"/>
        <end position="72"/>
    </location>
</feature>
<keyword evidence="3" id="KW-1185">Reference proteome</keyword>
<dbReference type="AlphaFoldDB" id="A0A5J9W144"/>